<dbReference type="RefSeq" id="WP_209466450.1">
    <property type="nucleotide sequence ID" value="NZ_JAGGLG010000012.1"/>
</dbReference>
<gene>
    <name evidence="1" type="ORF">J2Z79_001726</name>
</gene>
<dbReference type="EMBL" id="JAGGLG010000012">
    <property type="protein sequence ID" value="MBP2018318.1"/>
    <property type="molecule type" value="Genomic_DNA"/>
</dbReference>
<accession>A0ABS4JS25</accession>
<keyword evidence="2" id="KW-1185">Reference proteome</keyword>
<protein>
    <submittedName>
        <fullName evidence="1">Uncharacterized protein</fullName>
    </submittedName>
</protein>
<reference evidence="1 2" key="1">
    <citation type="submission" date="2021-03" db="EMBL/GenBank/DDBJ databases">
        <title>Genomic Encyclopedia of Type Strains, Phase IV (KMG-IV): sequencing the most valuable type-strain genomes for metagenomic binning, comparative biology and taxonomic classification.</title>
        <authorList>
            <person name="Goeker M."/>
        </authorList>
    </citation>
    <scope>NUCLEOTIDE SEQUENCE [LARGE SCALE GENOMIC DNA]</scope>
    <source>
        <strain evidence="1 2">DSM 27138</strain>
    </source>
</reference>
<evidence type="ECO:0000313" key="1">
    <source>
        <dbReference type="EMBL" id="MBP2018318.1"/>
    </source>
</evidence>
<name>A0ABS4JS25_9FIRM</name>
<organism evidence="1 2">
    <name type="scientific">Symbiobacterium terraclitae</name>
    <dbReference type="NCBI Taxonomy" id="557451"/>
    <lineage>
        <taxon>Bacteria</taxon>
        <taxon>Bacillati</taxon>
        <taxon>Bacillota</taxon>
        <taxon>Clostridia</taxon>
        <taxon>Eubacteriales</taxon>
        <taxon>Symbiobacteriaceae</taxon>
        <taxon>Symbiobacterium</taxon>
    </lineage>
</organism>
<proteinExistence type="predicted"/>
<evidence type="ECO:0000313" key="2">
    <source>
        <dbReference type="Proteomes" id="UP001519289"/>
    </source>
</evidence>
<sequence>MRQQLLLEAAGGTRHVVPLAHLVRMQDAIEILGADPYPLLMRLGAVRTAELQPVVAGSLLREVERVTPRLGQLLVPTLTFLDGAGAPMGAFYGGPDETEIARTDDGVVSLTAEGIRIALRRFPPPVGFRSDPGVARGWYVCCFSSLAFGPEGAQGRRTPGMSGSGAPVALPGLPPLPPVTRWHQASVAGSPAVASAVFATTPAAEVFRDLLHAITAACQEALRLRQPLRAERA</sequence>
<comment type="caution">
    <text evidence="1">The sequence shown here is derived from an EMBL/GenBank/DDBJ whole genome shotgun (WGS) entry which is preliminary data.</text>
</comment>
<dbReference type="Proteomes" id="UP001519289">
    <property type="component" value="Unassembled WGS sequence"/>
</dbReference>